<name>A0ABV9FG71_9BACL</name>
<protein>
    <submittedName>
        <fullName evidence="2">CRISPR system precrRNA processing endoribonuclease RAMP protein Cas6</fullName>
    </submittedName>
</protein>
<dbReference type="Pfam" id="PF10040">
    <property type="entry name" value="CRISPR_Cas6"/>
    <property type="match status" value="1"/>
</dbReference>
<proteinExistence type="predicted"/>
<dbReference type="EMBL" id="JBHSEP010000021">
    <property type="protein sequence ID" value="MFC4600951.1"/>
    <property type="molecule type" value="Genomic_DNA"/>
</dbReference>
<evidence type="ECO:0000259" key="1">
    <source>
        <dbReference type="Pfam" id="PF10040"/>
    </source>
</evidence>
<gene>
    <name evidence="2" type="primary">cas6</name>
    <name evidence="2" type="ORF">ACFO3S_22090</name>
</gene>
<dbReference type="Proteomes" id="UP001596028">
    <property type="component" value="Unassembled WGS sequence"/>
</dbReference>
<accession>A0ABV9FG71</accession>
<evidence type="ECO:0000313" key="3">
    <source>
        <dbReference type="Proteomes" id="UP001596028"/>
    </source>
</evidence>
<evidence type="ECO:0000313" key="2">
    <source>
        <dbReference type="EMBL" id="MFC4600951.1"/>
    </source>
</evidence>
<dbReference type="RefSeq" id="WP_378100511.1">
    <property type="nucleotide sequence ID" value="NZ_JBHSEP010000021.1"/>
</dbReference>
<comment type="caution">
    <text evidence="2">The sequence shown here is derived from an EMBL/GenBank/DDBJ whole genome shotgun (WGS) entry which is preliminary data.</text>
</comment>
<organism evidence="2 3">
    <name type="scientific">Cohnella hongkongensis</name>
    <dbReference type="NCBI Taxonomy" id="178337"/>
    <lineage>
        <taxon>Bacteria</taxon>
        <taxon>Bacillati</taxon>
        <taxon>Bacillota</taxon>
        <taxon>Bacilli</taxon>
        <taxon>Bacillales</taxon>
        <taxon>Paenibacillaceae</taxon>
        <taxon>Cohnella</taxon>
    </lineage>
</organism>
<keyword evidence="3" id="KW-1185">Reference proteome</keyword>
<dbReference type="Gene3D" id="3.30.70.1900">
    <property type="match status" value="1"/>
</dbReference>
<reference evidence="3" key="1">
    <citation type="journal article" date="2019" name="Int. J. Syst. Evol. Microbiol.">
        <title>The Global Catalogue of Microorganisms (GCM) 10K type strain sequencing project: providing services to taxonomists for standard genome sequencing and annotation.</title>
        <authorList>
            <consortium name="The Broad Institute Genomics Platform"/>
            <consortium name="The Broad Institute Genome Sequencing Center for Infectious Disease"/>
            <person name="Wu L."/>
            <person name="Ma J."/>
        </authorList>
    </citation>
    <scope>NUCLEOTIDE SEQUENCE [LARGE SCALE GENOMIC DNA]</scope>
    <source>
        <strain evidence="3">CCUG 49571</strain>
    </source>
</reference>
<feature type="domain" description="CRISPR-associated protein Cas6 C-terminal" evidence="1">
    <location>
        <begin position="75"/>
        <end position="196"/>
    </location>
</feature>
<sequence>MTLIGHSTRQAGLFLDALQEMGTRGWGAARLPFQLEQVIDPIRNTLIWSGGKTWMRNCQSQPLPWIEKQAQVAVVRFHTPVRVLIKRELCTNLTFENIIQSISRRLVLLSQAYTDHTLHWDEDAVLQAARSVRTVEQQWRYIDFERYSMTRNGKLSLAAIEGWARYEGELTAFTPLLEAGQHIHLGKNATIGFGHYSVVYDR</sequence>
<dbReference type="InterPro" id="IPR019267">
    <property type="entry name" value="CRISPR-assoc_Cas6_C"/>
</dbReference>